<name>A0A031JW96_9SPHN</name>
<dbReference type="Gene3D" id="3.30.300.30">
    <property type="match status" value="1"/>
</dbReference>
<evidence type="ECO:0000313" key="5">
    <source>
        <dbReference type="Proteomes" id="UP000024329"/>
    </source>
</evidence>
<reference evidence="6" key="3">
    <citation type="journal article" date="2017" name="J. Biotechnol.">
        <title>Complete genome sequence of Novosphingobium resinovorum SA1, a versatile xenobiotic-degrading bacterium capable of utilizing sulfanilic acid.</title>
        <authorList>
            <person name="Hegedus B."/>
            <person name="Kos P.B."/>
            <person name="Balint B."/>
            <person name="Maroti G."/>
            <person name="Gan H.M."/>
            <person name="Perei K."/>
            <person name="Rakhely G."/>
        </authorList>
    </citation>
    <scope>NUCLEOTIDE SEQUENCE [LARGE SCALE GENOMIC DNA]</scope>
    <source>
        <strain evidence="6">SA1</strain>
    </source>
</reference>
<reference evidence="3" key="2">
    <citation type="submission" date="2016-08" db="EMBL/GenBank/DDBJ databases">
        <authorList>
            <person name="Seilhamer J.J."/>
        </authorList>
    </citation>
    <scope>NUCLEOTIDE SEQUENCE [LARGE SCALE GENOMIC DNA]</scope>
    <source>
        <strain evidence="3">SA1</strain>
        <plasmid evidence="3">pSA1</plasmid>
    </source>
</reference>
<dbReference type="PANTHER" id="PTHR43201:SF32">
    <property type="entry name" value="2-SUCCINYLBENZOATE--COA LIGASE, CHLOROPLASTIC_PEROXISOMAL"/>
    <property type="match status" value="1"/>
</dbReference>
<evidence type="ECO:0000313" key="3">
    <source>
        <dbReference type="EMBL" id="AOR79950.1"/>
    </source>
</evidence>
<organism evidence="4 5">
    <name type="scientific">Novosphingobium resinovorum</name>
    <dbReference type="NCBI Taxonomy" id="158500"/>
    <lineage>
        <taxon>Bacteria</taxon>
        <taxon>Pseudomonadati</taxon>
        <taxon>Pseudomonadota</taxon>
        <taxon>Alphaproteobacteria</taxon>
        <taxon>Sphingomonadales</taxon>
        <taxon>Sphingomonadaceae</taxon>
        <taxon>Novosphingobium</taxon>
    </lineage>
</organism>
<dbReference type="eggNOG" id="COG0318">
    <property type="taxonomic scope" value="Bacteria"/>
</dbReference>
<dbReference type="InterPro" id="IPR000873">
    <property type="entry name" value="AMP-dep_synth/lig_dom"/>
</dbReference>
<dbReference type="GO" id="GO:0006631">
    <property type="term" value="P:fatty acid metabolic process"/>
    <property type="evidence" value="ECO:0007669"/>
    <property type="project" value="TreeGrafter"/>
</dbReference>
<dbReference type="PANTHER" id="PTHR43201">
    <property type="entry name" value="ACYL-COA SYNTHETASE"/>
    <property type="match status" value="1"/>
</dbReference>
<dbReference type="InterPro" id="IPR020845">
    <property type="entry name" value="AMP-binding_CS"/>
</dbReference>
<dbReference type="KEGG" id="nre:BES08_24755"/>
<dbReference type="GO" id="GO:0031956">
    <property type="term" value="F:medium-chain fatty acid-CoA ligase activity"/>
    <property type="evidence" value="ECO:0007669"/>
    <property type="project" value="TreeGrafter"/>
</dbReference>
<dbReference type="InterPro" id="IPR042099">
    <property type="entry name" value="ANL_N_sf"/>
</dbReference>
<keyword evidence="3" id="KW-0436">Ligase</keyword>
<dbReference type="Proteomes" id="UP000094626">
    <property type="component" value="Plasmid pSA1"/>
</dbReference>
<keyword evidence="6" id="KW-1185">Reference proteome</keyword>
<dbReference type="Pfam" id="PF13193">
    <property type="entry name" value="AMP-binding_C"/>
    <property type="match status" value="1"/>
</dbReference>
<sequence>MMEKAFAASVYDLVAMRARATPQALAIVQGGMRLGYAEVLACVDAVAADFAARGLVRGQRVAILSENRFEYTAVQLACAKLGLIAACLNWRLSDAEMRHCVELVDPSLLVASPRHLALGETVTNGRPFAAIDRLGAAGETASVAEPEDGLLIIYTSGTTGLPKAAVISHRAEVARMCAMRLDMGMAMTDAYVSWAPMFHMGGTEHLLATLMCGGTGIIVDGFDADALVDALEEFPIGWLMLVPATIEPLLERLEARDARVRGVKAAGCMADLVPSATIAAITRALGAPYLNSFGATETGMPPLSADLIPVGTMPSAFPKRLSLLCDLRLLGADGNEVPDGATGEACVRGPTLFSGYWNAEATNAECFAGGWFHMGDLFRRTPSGYDFVGRSKYLIKSGGENIYPAEIERVLFADARVNDAIVVRRPDPQWGEVPVAVIARNDPSLDEQVVMQMCRDALAGYKQPKAVRFIAMEAFPRSASGKIIREEVEAMIG</sequence>
<geneLocation type="plasmid" evidence="3 6">
    <name>pSA1</name>
</geneLocation>
<proteinExistence type="predicted"/>
<evidence type="ECO:0000313" key="6">
    <source>
        <dbReference type="Proteomes" id="UP000094626"/>
    </source>
</evidence>
<feature type="domain" description="AMP-dependent synthetase/ligase" evidence="1">
    <location>
        <begin position="17"/>
        <end position="357"/>
    </location>
</feature>
<gene>
    <name evidence="3" type="ORF">BES08_24755</name>
    <name evidence="4" type="ORF">BV97_02835</name>
</gene>
<dbReference type="Proteomes" id="UP000024329">
    <property type="component" value="Unassembled WGS sequence"/>
</dbReference>
<feature type="domain" description="AMP-binding enzyme C-terminal" evidence="2">
    <location>
        <begin position="406"/>
        <end position="482"/>
    </location>
</feature>
<protein>
    <submittedName>
        <fullName evidence="3">Acid--CoA ligase</fullName>
    </submittedName>
    <submittedName>
        <fullName evidence="4">Citrate synthase</fullName>
    </submittedName>
</protein>
<dbReference type="Gene3D" id="3.40.50.12780">
    <property type="entry name" value="N-terminal domain of ligase-like"/>
    <property type="match status" value="1"/>
</dbReference>
<dbReference type="OrthoDB" id="9803968at2"/>
<dbReference type="PATRIC" id="fig|158500.4.peg.2900"/>
<dbReference type="EMBL" id="JFYZ01000013">
    <property type="protein sequence ID" value="EZP81174.1"/>
    <property type="molecule type" value="Genomic_DNA"/>
</dbReference>
<dbReference type="AlphaFoldDB" id="A0A031JW96"/>
<dbReference type="EMBL" id="CP017076">
    <property type="protein sequence ID" value="AOR79950.1"/>
    <property type="molecule type" value="Genomic_DNA"/>
</dbReference>
<dbReference type="PROSITE" id="PS00455">
    <property type="entry name" value="AMP_BINDING"/>
    <property type="match status" value="1"/>
</dbReference>
<dbReference type="InterPro" id="IPR045851">
    <property type="entry name" value="AMP-bd_C_sf"/>
</dbReference>
<dbReference type="RefSeq" id="WP_036526563.1">
    <property type="nucleotide sequence ID" value="NZ_CP017076.1"/>
</dbReference>
<evidence type="ECO:0000313" key="4">
    <source>
        <dbReference type="EMBL" id="EZP81174.1"/>
    </source>
</evidence>
<evidence type="ECO:0000259" key="1">
    <source>
        <dbReference type="Pfam" id="PF00501"/>
    </source>
</evidence>
<dbReference type="InterPro" id="IPR025110">
    <property type="entry name" value="AMP-bd_C"/>
</dbReference>
<reference evidence="4 5" key="1">
    <citation type="submission" date="2014-03" db="EMBL/GenBank/DDBJ databases">
        <title>Whole genome sequence of Novosphingobium resinovorum KF1.</title>
        <authorList>
            <person name="Gan H.M."/>
            <person name="Gan H.Y."/>
            <person name="Chew T.H."/>
            <person name="Savka M.A."/>
        </authorList>
    </citation>
    <scope>NUCLEOTIDE SEQUENCE [LARGE SCALE GENOMIC DNA]</scope>
    <source>
        <strain evidence="4 5">KF1</strain>
    </source>
</reference>
<evidence type="ECO:0000259" key="2">
    <source>
        <dbReference type="Pfam" id="PF13193"/>
    </source>
</evidence>
<accession>A0A031JW96</accession>
<dbReference type="Pfam" id="PF00501">
    <property type="entry name" value="AMP-binding"/>
    <property type="match status" value="1"/>
</dbReference>
<keyword evidence="3" id="KW-0614">Plasmid</keyword>
<dbReference type="SUPFAM" id="SSF56801">
    <property type="entry name" value="Acetyl-CoA synthetase-like"/>
    <property type="match status" value="1"/>
</dbReference>